<feature type="transmembrane region" description="Helical" evidence="1">
    <location>
        <begin position="94"/>
        <end position="116"/>
    </location>
</feature>
<keyword evidence="1" id="KW-1133">Transmembrane helix</keyword>
<dbReference type="EMBL" id="JBBAXC010000003">
    <property type="protein sequence ID" value="MEI5906552.1"/>
    <property type="molecule type" value="Genomic_DNA"/>
</dbReference>
<dbReference type="Proteomes" id="UP001312865">
    <property type="component" value="Unassembled WGS sequence"/>
</dbReference>
<feature type="transmembrane region" description="Helical" evidence="1">
    <location>
        <begin position="6"/>
        <end position="23"/>
    </location>
</feature>
<keyword evidence="3" id="KW-1185">Reference proteome</keyword>
<sequence length="118" mass="13514">MELSLFHFFLLAIASFRLTRLIVYDKITERIRAPFFDEIVELDEQGNEEIYLIPKSSGFRHFMGELLNCHWCTGIWSASILFVSFELFPTLSSPIIFILSIAGIGAIIETVVQILVNE</sequence>
<evidence type="ECO:0000256" key="1">
    <source>
        <dbReference type="SAM" id="Phobius"/>
    </source>
</evidence>
<comment type="caution">
    <text evidence="2">The sequence shown here is derived from an EMBL/GenBank/DDBJ whole genome shotgun (WGS) entry which is preliminary data.</text>
</comment>
<name>A0ABU8HBM1_9BACI</name>
<feature type="transmembrane region" description="Helical" evidence="1">
    <location>
        <begin position="66"/>
        <end position="88"/>
    </location>
</feature>
<reference evidence="2 3" key="1">
    <citation type="journal article" date="2018" name="J. Microbiol.">
        <title>Bacillus spongiae sp. nov., isolated from sponge of Jeju Island.</title>
        <authorList>
            <person name="Lee G.E."/>
            <person name="Im W.T."/>
            <person name="Park J.S."/>
        </authorList>
    </citation>
    <scope>NUCLEOTIDE SEQUENCE [LARGE SCALE GENOMIC DNA]</scope>
    <source>
        <strain evidence="2 3">135PIL107-10</strain>
    </source>
</reference>
<protein>
    <submittedName>
        <fullName evidence="2">DUF1360 domain-containing protein</fullName>
    </submittedName>
</protein>
<accession>A0ABU8HBM1</accession>
<keyword evidence="1" id="KW-0812">Transmembrane</keyword>
<proteinExistence type="predicted"/>
<keyword evidence="1" id="KW-0472">Membrane</keyword>
<evidence type="ECO:0000313" key="2">
    <source>
        <dbReference type="EMBL" id="MEI5906552.1"/>
    </source>
</evidence>
<gene>
    <name evidence="2" type="ORF">WAK64_05710</name>
</gene>
<dbReference type="RefSeq" id="WP_336585979.1">
    <property type="nucleotide sequence ID" value="NZ_JBBAXC010000003.1"/>
</dbReference>
<dbReference type="Pfam" id="PF07098">
    <property type="entry name" value="DUF1360"/>
    <property type="match status" value="1"/>
</dbReference>
<evidence type="ECO:0000313" key="3">
    <source>
        <dbReference type="Proteomes" id="UP001312865"/>
    </source>
</evidence>
<organism evidence="2 3">
    <name type="scientific">Bacillus spongiae</name>
    <dbReference type="NCBI Taxonomy" id="2683610"/>
    <lineage>
        <taxon>Bacteria</taxon>
        <taxon>Bacillati</taxon>
        <taxon>Bacillota</taxon>
        <taxon>Bacilli</taxon>
        <taxon>Bacillales</taxon>
        <taxon>Bacillaceae</taxon>
        <taxon>Bacillus</taxon>
    </lineage>
</organism>
<dbReference type="InterPro" id="IPR010773">
    <property type="entry name" value="Mycophage_PG1_Gp7"/>
</dbReference>